<gene>
    <name evidence="1" type="ORF">L3Q82_000738</name>
</gene>
<protein>
    <submittedName>
        <fullName evidence="1">Uncharacterized protein</fullName>
    </submittedName>
</protein>
<reference evidence="1" key="1">
    <citation type="submission" date="2022-04" db="EMBL/GenBank/DDBJ databases">
        <title>Jade perch genome.</title>
        <authorList>
            <person name="Chao B."/>
        </authorList>
    </citation>
    <scope>NUCLEOTIDE SEQUENCE</scope>
    <source>
        <strain evidence="1">CB-2022</strain>
    </source>
</reference>
<evidence type="ECO:0000313" key="2">
    <source>
        <dbReference type="Proteomes" id="UP000831701"/>
    </source>
</evidence>
<organism evidence="1 2">
    <name type="scientific">Scortum barcoo</name>
    <name type="common">barcoo grunter</name>
    <dbReference type="NCBI Taxonomy" id="214431"/>
    <lineage>
        <taxon>Eukaryota</taxon>
        <taxon>Metazoa</taxon>
        <taxon>Chordata</taxon>
        <taxon>Craniata</taxon>
        <taxon>Vertebrata</taxon>
        <taxon>Euteleostomi</taxon>
        <taxon>Actinopterygii</taxon>
        <taxon>Neopterygii</taxon>
        <taxon>Teleostei</taxon>
        <taxon>Neoteleostei</taxon>
        <taxon>Acanthomorphata</taxon>
        <taxon>Eupercaria</taxon>
        <taxon>Centrarchiformes</taxon>
        <taxon>Terapontoidei</taxon>
        <taxon>Terapontidae</taxon>
        <taxon>Scortum</taxon>
    </lineage>
</organism>
<proteinExistence type="predicted"/>
<name>A0ACB8WDN9_9TELE</name>
<keyword evidence="2" id="KW-1185">Reference proteome</keyword>
<evidence type="ECO:0000313" key="1">
    <source>
        <dbReference type="EMBL" id="KAI3365914.1"/>
    </source>
</evidence>
<accession>A0ACB8WDN9</accession>
<sequence>MRASTVAGVKPISQPNPRPLCSLAKLSLRAVLLCSAAQQNDDVDEKQTDEDEGEVDEQLLQVPLGLWVHLDLRRSADGRLGHMLDALHGDGGLRDLSWTINTTLLGKKANQRLYFLRKLRKARAPAPIMCTFYRGTIESVLTSGITVWYEDEQEAKQKHFYTDSVPKPTVTTDCVKPSSVKFTCSVHQQAKELTFEWLKNEKPLPGKKDKTLTEIAEKVEKDDFSCKVSNKASSQTSVAVKQNCFENKFIFPEELFGINIWIIVGGGGEEEELRLGWTNPDQQQHHRHHHQHNYPTEQQHHHHHHQQQPAGHTGPRQHRSKQQRDQQRDQQRSRASEHPNGHPHPSPRRPAQQRFQSYSVRLQVFSVMSDVTLSSSPKLPKPPDNDDDQPPPLPQPRKKAPKTPRA</sequence>
<dbReference type="EMBL" id="CM041541">
    <property type="protein sequence ID" value="KAI3365914.1"/>
    <property type="molecule type" value="Genomic_DNA"/>
</dbReference>
<comment type="caution">
    <text evidence="1">The sequence shown here is derived from an EMBL/GenBank/DDBJ whole genome shotgun (WGS) entry which is preliminary data.</text>
</comment>
<dbReference type="Proteomes" id="UP000831701">
    <property type="component" value="Chromosome 11"/>
</dbReference>